<keyword evidence="2" id="KW-0547">Nucleotide-binding</keyword>
<organism evidence="2 3">
    <name type="scientific">Undibacterium arcticum</name>
    <dbReference type="NCBI Taxonomy" id="1762892"/>
    <lineage>
        <taxon>Bacteria</taxon>
        <taxon>Pseudomonadati</taxon>
        <taxon>Pseudomonadota</taxon>
        <taxon>Betaproteobacteria</taxon>
        <taxon>Burkholderiales</taxon>
        <taxon>Oxalobacteraceae</taxon>
        <taxon>Undibacterium</taxon>
    </lineage>
</organism>
<dbReference type="RefSeq" id="WP_390324123.1">
    <property type="nucleotide sequence ID" value="NZ_JBHRTP010000048.1"/>
</dbReference>
<dbReference type="Proteomes" id="UP001595530">
    <property type="component" value="Unassembled WGS sequence"/>
</dbReference>
<evidence type="ECO:0000313" key="3">
    <source>
        <dbReference type="Proteomes" id="UP001595530"/>
    </source>
</evidence>
<proteinExistence type="predicted"/>
<dbReference type="Pfam" id="PF01695">
    <property type="entry name" value="IstB_IS21"/>
    <property type="match status" value="1"/>
</dbReference>
<name>A0ABV7F692_9BURK</name>
<comment type="caution">
    <text evidence="2">The sequence shown here is derived from an EMBL/GenBank/DDBJ whole genome shotgun (WGS) entry which is preliminary data.</text>
</comment>
<dbReference type="GO" id="GO:0005524">
    <property type="term" value="F:ATP binding"/>
    <property type="evidence" value="ECO:0007669"/>
    <property type="project" value="UniProtKB-KW"/>
</dbReference>
<sequence length="129" mass="14811">MPTFARACEKVGADCACKGVDFPRYLLRLCELERIDCERWSDASGWPGFLLTKSRVPFDFMAVPTLNKSLVLELARWEWIDKRENIIALGPSGVGQTHTARWHGDRMSERTQRHLHHGCWPDARTDRSA</sequence>
<dbReference type="EMBL" id="JBHRTP010000048">
    <property type="protein sequence ID" value="MFC3109317.1"/>
    <property type="molecule type" value="Genomic_DNA"/>
</dbReference>
<evidence type="ECO:0000259" key="1">
    <source>
        <dbReference type="Pfam" id="PF01695"/>
    </source>
</evidence>
<reference evidence="3" key="1">
    <citation type="journal article" date="2019" name="Int. J. Syst. Evol. Microbiol.">
        <title>The Global Catalogue of Microorganisms (GCM) 10K type strain sequencing project: providing services to taxonomists for standard genome sequencing and annotation.</title>
        <authorList>
            <consortium name="The Broad Institute Genomics Platform"/>
            <consortium name="The Broad Institute Genome Sequencing Center for Infectious Disease"/>
            <person name="Wu L."/>
            <person name="Ma J."/>
        </authorList>
    </citation>
    <scope>NUCLEOTIDE SEQUENCE [LARGE SCALE GENOMIC DNA]</scope>
    <source>
        <strain evidence="3">KCTC 42986</strain>
    </source>
</reference>
<accession>A0ABV7F692</accession>
<gene>
    <name evidence="2" type="ORF">ACFOFO_15325</name>
</gene>
<evidence type="ECO:0000313" key="2">
    <source>
        <dbReference type="EMBL" id="MFC3109317.1"/>
    </source>
</evidence>
<dbReference type="InterPro" id="IPR002611">
    <property type="entry name" value="IstB_ATP-bd"/>
</dbReference>
<protein>
    <submittedName>
        <fullName evidence="2">ATP-binding protein</fullName>
    </submittedName>
</protein>
<keyword evidence="3" id="KW-1185">Reference proteome</keyword>
<keyword evidence="2" id="KW-0067">ATP-binding</keyword>
<feature type="domain" description="IstB-like ATP-binding" evidence="1">
    <location>
        <begin position="57"/>
        <end position="100"/>
    </location>
</feature>